<sequence length="489" mass="55848">MENKKGYTDAPSSDDLLKRGDYVRALKKIVTTCDTPMTISITGEWGSGKTSFVHQLKKQLDLDTEEIEFVEFNTWEISQFEPNDNLKLSLLKSYVSEIAPDKKTAKLLKRVIRAGANVFLSTALNKFPKLDFSNLDLEKLLKGESIHGESSIVQDVKELKKSIEAQILSKNKRYVIFIDDLDRINPENAIEILEFLKLFLSMKNCVYLVAVDEKVIEEGLKSKYKNLDPTFSNSRNYFEKLIQLPFYLPNTLSNDEQISEYIGNLGEFNSVRGIDLNLVSKIVNSSVEGNPRRIKRIMNAYWLLRTIMDGKEVNKKVKPELLFYIVCFQTHYNSQYSEFEASINQNATIKETITGLKEDNGDNAEFLDFISILEKDFSKELSEESFKSIMSFSQVNRTEIGNAGNLTEAMRELIPILFDSDEKKTRQELMSELTEEFPTLKDKPGAFNGLLRRVNAGKGKAISNGEGKVLVRDYTVKEPTYHFVDPTTR</sequence>
<dbReference type="PANTHER" id="PTHR22674:SF6">
    <property type="entry name" value="NTPASE KAP FAMILY P-LOOP DOMAIN-CONTAINING PROTEIN 1"/>
    <property type="match status" value="1"/>
</dbReference>
<dbReference type="PANTHER" id="PTHR22674">
    <property type="entry name" value="NTPASE, KAP FAMILY P-LOOP DOMAIN-CONTAINING 1"/>
    <property type="match status" value="1"/>
</dbReference>
<dbReference type="AlphaFoldDB" id="A0AAE4HYK4"/>
<name>A0AAE4HYK4_9ENTE</name>
<evidence type="ECO:0000313" key="2">
    <source>
        <dbReference type="EMBL" id="MDT2735683.1"/>
    </source>
</evidence>
<dbReference type="Pfam" id="PF07693">
    <property type="entry name" value="KAP_NTPase"/>
    <property type="match status" value="1"/>
</dbReference>
<dbReference type="Gene3D" id="3.40.50.300">
    <property type="entry name" value="P-loop containing nucleotide triphosphate hydrolases"/>
    <property type="match status" value="1"/>
</dbReference>
<gene>
    <name evidence="2" type="ORF">P7H00_00875</name>
</gene>
<dbReference type="Proteomes" id="UP001180842">
    <property type="component" value="Unassembled WGS sequence"/>
</dbReference>
<comment type="caution">
    <text evidence="2">The sequence shown here is derived from an EMBL/GenBank/DDBJ whole genome shotgun (WGS) entry which is preliminary data.</text>
</comment>
<dbReference type="SUPFAM" id="SSF52540">
    <property type="entry name" value="P-loop containing nucleoside triphosphate hydrolases"/>
    <property type="match status" value="1"/>
</dbReference>
<dbReference type="EMBL" id="JARQAI010000001">
    <property type="protein sequence ID" value="MDT2735683.1"/>
    <property type="molecule type" value="Genomic_DNA"/>
</dbReference>
<evidence type="ECO:0000313" key="3">
    <source>
        <dbReference type="Proteomes" id="UP001180842"/>
    </source>
</evidence>
<proteinExistence type="predicted"/>
<accession>A0AAE4HYK4</accession>
<dbReference type="InterPro" id="IPR027417">
    <property type="entry name" value="P-loop_NTPase"/>
</dbReference>
<evidence type="ECO:0000259" key="1">
    <source>
        <dbReference type="Pfam" id="PF07693"/>
    </source>
</evidence>
<organism evidence="2 3">
    <name type="scientific">Enterococcus pseudoavium</name>
    <dbReference type="NCBI Taxonomy" id="44007"/>
    <lineage>
        <taxon>Bacteria</taxon>
        <taxon>Bacillati</taxon>
        <taxon>Bacillota</taxon>
        <taxon>Bacilli</taxon>
        <taxon>Lactobacillales</taxon>
        <taxon>Enterococcaceae</taxon>
        <taxon>Enterococcus</taxon>
    </lineage>
</organism>
<dbReference type="InterPro" id="IPR011646">
    <property type="entry name" value="KAP_P-loop"/>
</dbReference>
<dbReference type="InterPro" id="IPR052754">
    <property type="entry name" value="NTPase_KAP_P-loop"/>
</dbReference>
<reference evidence="2" key="1">
    <citation type="submission" date="2023-03" db="EMBL/GenBank/DDBJ databases">
        <authorList>
            <person name="Shen W."/>
            <person name="Cai J."/>
        </authorList>
    </citation>
    <scope>NUCLEOTIDE SEQUENCE</scope>
    <source>
        <strain evidence="2">P69-2</strain>
    </source>
</reference>
<protein>
    <submittedName>
        <fullName evidence="2">P-loop NTPase fold protein</fullName>
    </submittedName>
</protein>
<feature type="domain" description="KAP NTPase" evidence="1">
    <location>
        <begin position="22"/>
        <end position="301"/>
    </location>
</feature>
<dbReference type="RefSeq" id="WP_311796374.1">
    <property type="nucleotide sequence ID" value="NZ_JARQAI010000001.1"/>
</dbReference>